<evidence type="ECO:0000256" key="1">
    <source>
        <dbReference type="SAM" id="Phobius"/>
    </source>
</evidence>
<name>A0A2C6DPA4_9GAMM</name>
<dbReference type="Proteomes" id="UP000224974">
    <property type="component" value="Unassembled WGS sequence"/>
</dbReference>
<keyword evidence="3" id="KW-1185">Reference proteome</keyword>
<feature type="transmembrane region" description="Helical" evidence="1">
    <location>
        <begin position="6"/>
        <end position="26"/>
    </location>
</feature>
<comment type="caution">
    <text evidence="2">The sequence shown here is derived from an EMBL/GenBank/DDBJ whole genome shotgun (WGS) entry which is preliminary data.</text>
</comment>
<evidence type="ECO:0000313" key="3">
    <source>
        <dbReference type="Proteomes" id="UP000224974"/>
    </source>
</evidence>
<proteinExistence type="predicted"/>
<gene>
    <name evidence="2" type="ORF">CRN84_17755</name>
</gene>
<dbReference type="OrthoDB" id="6480764at2"/>
<organism evidence="2 3">
    <name type="scientific">Budvicia aquatica</name>
    <dbReference type="NCBI Taxonomy" id="82979"/>
    <lineage>
        <taxon>Bacteria</taxon>
        <taxon>Pseudomonadati</taxon>
        <taxon>Pseudomonadota</taxon>
        <taxon>Gammaproteobacteria</taxon>
        <taxon>Enterobacterales</taxon>
        <taxon>Budviciaceae</taxon>
        <taxon>Budvicia</taxon>
    </lineage>
</organism>
<dbReference type="EMBL" id="PDDX01000001">
    <property type="protein sequence ID" value="PHI31047.1"/>
    <property type="molecule type" value="Genomic_DNA"/>
</dbReference>
<accession>A0A2C6DPA4</accession>
<evidence type="ECO:0000313" key="2">
    <source>
        <dbReference type="EMBL" id="PHI31047.1"/>
    </source>
</evidence>
<keyword evidence="1" id="KW-0472">Membrane</keyword>
<dbReference type="AlphaFoldDB" id="A0A2C6DPA4"/>
<keyword evidence="1" id="KW-0812">Transmembrane</keyword>
<protein>
    <submittedName>
        <fullName evidence="2">DUF2570 domain-containing protein</fullName>
    </submittedName>
</protein>
<keyword evidence="1" id="KW-1133">Transmembrane helix</keyword>
<reference evidence="3" key="1">
    <citation type="submission" date="2017-09" db="EMBL/GenBank/DDBJ databases">
        <title>FDA dAtabase for Regulatory Grade micrObial Sequences (FDA-ARGOS): Supporting development and validation of Infectious Disease Dx tests.</title>
        <authorList>
            <person name="Minogue T."/>
            <person name="Wolcott M."/>
            <person name="Wasieloski L."/>
            <person name="Aguilar W."/>
            <person name="Moore D."/>
            <person name="Tallon L."/>
            <person name="Sadzewicz L."/>
            <person name="Ott S."/>
            <person name="Zhao X."/>
            <person name="Nagaraj S."/>
            <person name="Vavikolanu K."/>
            <person name="Aluvathingal J."/>
            <person name="Nadendla S."/>
            <person name="Sichtig H."/>
        </authorList>
    </citation>
    <scope>NUCLEOTIDE SEQUENCE [LARGE SCALE GENOMIC DNA]</scope>
    <source>
        <strain evidence="3">FDAARGOS_387</strain>
    </source>
</reference>
<sequence length="109" mass="12320">MSWRVILPIAALAAFFALIFYSYSMYRDNKAGELREQSLTAKLGVSTMLISVQTYIDETNRAISASQLANEKRLRDESDSSLQRLRQAAKSNRCAGERMPDSIISILRE</sequence>